<protein>
    <submittedName>
        <fullName evidence="1">Uncharacterized protein</fullName>
    </submittedName>
</protein>
<dbReference type="EMBL" id="JANFXK010000003">
    <property type="protein sequence ID" value="MCQ4635979.1"/>
    <property type="molecule type" value="Genomic_DNA"/>
</dbReference>
<sequence length="82" mass="9297">MVEQKLKQYADLNRSNGLQSLEIHQQRIQNEPDVEQICILLKNLRLGCLLPVNGGEIYPENQNLVATPQLFPAVTALYGTEY</sequence>
<evidence type="ECO:0000313" key="1">
    <source>
        <dbReference type="EMBL" id="MCQ4635979.1"/>
    </source>
</evidence>
<reference evidence="1 2" key="1">
    <citation type="submission" date="2022-06" db="EMBL/GenBank/DDBJ databases">
        <title>Isolation of gut microbiota from human fecal samples.</title>
        <authorList>
            <person name="Pamer E.G."/>
            <person name="Barat B."/>
            <person name="Waligurski E."/>
            <person name="Medina S."/>
            <person name="Paddock L."/>
            <person name="Mostad J."/>
        </authorList>
    </citation>
    <scope>NUCLEOTIDE SEQUENCE [LARGE SCALE GENOMIC DNA]</scope>
    <source>
        <strain evidence="1 2">SL.3.17</strain>
    </source>
</reference>
<gene>
    <name evidence="1" type="ORF">NE619_04510</name>
</gene>
<keyword evidence="2" id="KW-1185">Reference proteome</keyword>
<dbReference type="RefSeq" id="WP_256131163.1">
    <property type="nucleotide sequence ID" value="NZ_JANFXK010000003.1"/>
</dbReference>
<organism evidence="1 2">
    <name type="scientific">Anaerovorax odorimutans</name>
    <dbReference type="NCBI Taxonomy" id="109327"/>
    <lineage>
        <taxon>Bacteria</taxon>
        <taxon>Bacillati</taxon>
        <taxon>Bacillota</taxon>
        <taxon>Clostridia</taxon>
        <taxon>Peptostreptococcales</taxon>
        <taxon>Anaerovoracaceae</taxon>
        <taxon>Anaerovorax</taxon>
    </lineage>
</organism>
<evidence type="ECO:0000313" key="2">
    <source>
        <dbReference type="Proteomes" id="UP001524502"/>
    </source>
</evidence>
<name>A0ABT1RLB0_9FIRM</name>
<comment type="caution">
    <text evidence="1">The sequence shown here is derived from an EMBL/GenBank/DDBJ whole genome shotgun (WGS) entry which is preliminary data.</text>
</comment>
<proteinExistence type="predicted"/>
<accession>A0ABT1RLB0</accession>
<dbReference type="Proteomes" id="UP001524502">
    <property type="component" value="Unassembled WGS sequence"/>
</dbReference>